<sequence length="850" mass="94979">MEQPEECFDPLQFAVDLDLTKSTDGKTDEKVYISKSLIDRANGSSYIELASTKVTCAIYGPRETSSSSDESYSKCLLETSIKFSPFGRQKRIDPLLVQYDNDDDCEEAELCSRLEEALLPCILLHKYPKSQIDIIIDVIEDDGQHLLSAIILSATVALIDACIELYDTVVAKSLKKDQSLFTLCYMPNLAQVSCLFFDGEATPAELDVLTDEAVKQCQLLHKAICKVVISDLKAAVTSNGKIMSQICPQTLSTATSSSSSLPPSSSNTLNSSTTNSTTKIFIYIESNRDDANEPFSIKLNKSSTSITLDDFLDVIPKPYTRNYKYFFKSIDPVLGVIREEITDRQQILPSANGRIAAWLMPAVLAQDTTNDITTTTVNTSYRRRHRQQDDSLFTSDTSASEMTDTASQLDHDDDRFSSITETTNTTDASSNYRRARRRRRHQQHHHHHQRRERASSMSSMTDSTISMDVVTVVLSLERIKYLGMTVVGESEGGIIVGSIMKGGAVDADGRIQPGDMILQMNDISFEHISNSDAVRLLRETVKDAKSIKLVIAKRWNDHYGLLDDNQSNGYFPLPHQAIMNNNNNARQDPIRPIDPRQWIAQTNAVFMRRRSSLSPPPPASSTLSSSASSSPNTRSGIKKYRYDLNLTRNSDMETICRAIQQPHSGLDIRDRLWLKIILKNSFLGSDLVHWLYKHVDGFIDKQDAKEYACALLERGYIRHPIVGILTRGFSKSCYYVFGHCNDNDDEDNSQINEMSQLTIGESTMNYEAFPRPTYGFVDKNNVPVLYASTSSLTSSYNKKTKSQSSGESGGIRMTPSSFLANNNATLSTIRSHHRPNNNSTCTTDNSIITI</sequence>
<dbReference type="Proteomes" id="UP000663828">
    <property type="component" value="Unassembled WGS sequence"/>
</dbReference>
<evidence type="ECO:0000256" key="7">
    <source>
        <dbReference type="ARBA" id="ARBA00023136"/>
    </source>
</evidence>
<feature type="region of interest" description="Disordered" evidence="9">
    <location>
        <begin position="796"/>
        <end position="815"/>
    </location>
</feature>
<comment type="similarity">
    <text evidence="3">Belongs to the DSH family.</text>
</comment>
<feature type="compositionally biased region" description="Polar residues" evidence="9">
    <location>
        <begin position="836"/>
        <end position="850"/>
    </location>
</feature>
<dbReference type="Gene3D" id="1.10.10.10">
    <property type="entry name" value="Winged helix-like DNA-binding domain superfamily/Winged helix DNA-binding domain"/>
    <property type="match status" value="1"/>
</dbReference>
<dbReference type="SUPFAM" id="SSF46785">
    <property type="entry name" value="Winged helix' DNA-binding domain"/>
    <property type="match status" value="1"/>
</dbReference>
<evidence type="ECO:0000313" key="14">
    <source>
        <dbReference type="Proteomes" id="UP000663828"/>
    </source>
</evidence>
<keyword evidence="7" id="KW-0472">Membrane</keyword>
<dbReference type="InterPro" id="IPR015506">
    <property type="entry name" value="Dsh/Dvl-rel"/>
</dbReference>
<dbReference type="GO" id="GO:0048468">
    <property type="term" value="P:cell development"/>
    <property type="evidence" value="ECO:0007669"/>
    <property type="project" value="UniProtKB-ARBA"/>
</dbReference>
<evidence type="ECO:0000256" key="3">
    <source>
        <dbReference type="ARBA" id="ARBA00008735"/>
    </source>
</evidence>
<evidence type="ECO:0000256" key="9">
    <source>
        <dbReference type="SAM" id="MobiDB-lite"/>
    </source>
</evidence>
<dbReference type="InterPro" id="IPR036390">
    <property type="entry name" value="WH_DNA-bd_sf"/>
</dbReference>
<evidence type="ECO:0000259" key="12">
    <source>
        <dbReference type="PROSITE" id="PS50841"/>
    </source>
</evidence>
<dbReference type="GO" id="GO:0035556">
    <property type="term" value="P:intracellular signal transduction"/>
    <property type="evidence" value="ECO:0007669"/>
    <property type="project" value="InterPro"/>
</dbReference>
<dbReference type="InterPro" id="IPR000591">
    <property type="entry name" value="DEP_dom"/>
</dbReference>
<keyword evidence="5" id="KW-0963">Cytoplasm</keyword>
<dbReference type="GO" id="GO:0048730">
    <property type="term" value="P:epidermis morphogenesis"/>
    <property type="evidence" value="ECO:0007669"/>
    <property type="project" value="UniProtKB-ARBA"/>
</dbReference>
<feature type="compositionally biased region" description="Basic residues" evidence="9">
    <location>
        <begin position="433"/>
        <end position="451"/>
    </location>
</feature>
<feature type="region of interest" description="Disordered" evidence="9">
    <location>
        <begin position="829"/>
        <end position="850"/>
    </location>
</feature>
<dbReference type="CDD" id="cd06717">
    <property type="entry name" value="PDZ_Dishevelled-like"/>
    <property type="match status" value="1"/>
</dbReference>
<dbReference type="GO" id="GO:0016477">
    <property type="term" value="P:cell migration"/>
    <property type="evidence" value="ECO:0007669"/>
    <property type="project" value="UniProtKB-ARBA"/>
</dbReference>
<dbReference type="InterPro" id="IPR036388">
    <property type="entry name" value="WH-like_DNA-bd_sf"/>
</dbReference>
<dbReference type="GO" id="GO:0030674">
    <property type="term" value="F:protein-macromolecule adaptor activity"/>
    <property type="evidence" value="ECO:0007669"/>
    <property type="project" value="UniProtKB-ARBA"/>
</dbReference>
<keyword evidence="4" id="KW-0217">Developmental protein</keyword>
<dbReference type="Pfam" id="PF01138">
    <property type="entry name" value="RNase_PH"/>
    <property type="match status" value="1"/>
</dbReference>
<dbReference type="Pfam" id="PF00610">
    <property type="entry name" value="DEP"/>
    <property type="match status" value="1"/>
</dbReference>
<evidence type="ECO:0000259" key="10">
    <source>
        <dbReference type="PROSITE" id="PS50106"/>
    </source>
</evidence>
<dbReference type="GO" id="GO:0000132">
    <property type="term" value="P:establishment of mitotic spindle orientation"/>
    <property type="evidence" value="ECO:0007669"/>
    <property type="project" value="UniProtKB-ARBA"/>
</dbReference>
<dbReference type="GO" id="GO:0003002">
    <property type="term" value="P:regionalization"/>
    <property type="evidence" value="ECO:0007669"/>
    <property type="project" value="UniProtKB-ARBA"/>
</dbReference>
<dbReference type="GO" id="GO:0005938">
    <property type="term" value="C:cell cortex"/>
    <property type="evidence" value="ECO:0007669"/>
    <property type="project" value="UniProtKB-ARBA"/>
</dbReference>
<feature type="region of interest" description="Disordered" evidence="9">
    <location>
        <begin position="375"/>
        <end position="462"/>
    </location>
</feature>
<dbReference type="FunFam" id="1.10.10.10:FF:000400">
    <property type="entry name" value="DiSHevelled related"/>
    <property type="match status" value="1"/>
</dbReference>
<feature type="region of interest" description="Disordered" evidence="9">
    <location>
        <begin position="609"/>
        <end position="634"/>
    </location>
</feature>
<dbReference type="CDD" id="cd04438">
    <property type="entry name" value="DEP_dishevelled"/>
    <property type="match status" value="1"/>
</dbReference>
<dbReference type="InterPro" id="IPR001478">
    <property type="entry name" value="PDZ"/>
</dbReference>
<dbReference type="EMBL" id="CAJNOR010000876">
    <property type="protein sequence ID" value="CAF1026998.1"/>
    <property type="molecule type" value="Genomic_DNA"/>
</dbReference>
<dbReference type="PANTHER" id="PTHR10878:SF25">
    <property type="entry name" value="SEGMENT POLARITY PROTEIN DISHEVELLED"/>
    <property type="match status" value="1"/>
</dbReference>
<feature type="domain" description="DEP" evidence="11">
    <location>
        <begin position="662"/>
        <end position="739"/>
    </location>
</feature>
<comment type="caution">
    <text evidence="13">The sequence shown here is derived from an EMBL/GenBank/DDBJ whole genome shotgun (WGS) entry which is preliminary data.</text>
</comment>
<dbReference type="SUPFAM" id="SSF50156">
    <property type="entry name" value="PDZ domain-like"/>
    <property type="match status" value="1"/>
</dbReference>
<dbReference type="Pfam" id="PF00778">
    <property type="entry name" value="DIX"/>
    <property type="match status" value="1"/>
</dbReference>
<proteinExistence type="inferred from homology"/>
<dbReference type="PANTHER" id="PTHR10878">
    <property type="entry name" value="SEGMENT POLARITY PROTEIN DISHEVELLED"/>
    <property type="match status" value="1"/>
</dbReference>
<dbReference type="SMART" id="SM00021">
    <property type="entry name" value="DAX"/>
    <property type="match status" value="1"/>
</dbReference>
<protein>
    <submittedName>
        <fullName evidence="13">Uncharacterized protein</fullName>
    </submittedName>
</protein>
<dbReference type="SMART" id="SM00049">
    <property type="entry name" value="DEP"/>
    <property type="match status" value="1"/>
</dbReference>
<dbReference type="InterPro" id="IPR020568">
    <property type="entry name" value="Ribosomal_Su5_D2-typ_SF"/>
</dbReference>
<evidence type="ECO:0000259" key="11">
    <source>
        <dbReference type="PROSITE" id="PS50186"/>
    </source>
</evidence>
<gene>
    <name evidence="13" type="ORF">XAT740_LOCUS14542</name>
</gene>
<dbReference type="PROSITE" id="PS50106">
    <property type="entry name" value="PDZ"/>
    <property type="match status" value="1"/>
</dbReference>
<reference evidence="13" key="1">
    <citation type="submission" date="2021-02" db="EMBL/GenBank/DDBJ databases">
        <authorList>
            <person name="Nowell W R."/>
        </authorList>
    </citation>
    <scope>NUCLEOTIDE SEQUENCE</scope>
</reference>
<dbReference type="Pfam" id="PF02377">
    <property type="entry name" value="Dishevelled"/>
    <property type="match status" value="1"/>
</dbReference>
<feature type="compositionally biased region" description="Polar residues" evidence="9">
    <location>
        <begin position="417"/>
        <end position="432"/>
    </location>
</feature>
<name>A0A814IRD8_ADIRI</name>
<dbReference type="GO" id="GO:0048699">
    <property type="term" value="P:generation of neurons"/>
    <property type="evidence" value="ECO:0007669"/>
    <property type="project" value="UniProtKB-ARBA"/>
</dbReference>
<dbReference type="GO" id="GO:0005829">
    <property type="term" value="C:cytosol"/>
    <property type="evidence" value="ECO:0007669"/>
    <property type="project" value="TreeGrafter"/>
</dbReference>
<dbReference type="PROSITE" id="PS50186">
    <property type="entry name" value="DEP"/>
    <property type="match status" value="1"/>
</dbReference>
<feature type="domain" description="PDZ" evidence="10">
    <location>
        <begin position="471"/>
        <end position="540"/>
    </location>
</feature>
<dbReference type="InterPro" id="IPR003351">
    <property type="entry name" value="Dishevelled_protein_dom"/>
</dbReference>
<evidence type="ECO:0000256" key="4">
    <source>
        <dbReference type="ARBA" id="ARBA00022473"/>
    </source>
</evidence>
<dbReference type="GO" id="GO:0009887">
    <property type="term" value="P:animal organ morphogenesis"/>
    <property type="evidence" value="ECO:0007669"/>
    <property type="project" value="UniProtKB-ARBA"/>
</dbReference>
<dbReference type="FunFam" id="2.30.42.10:FF:000203">
    <property type="entry name" value="DiSHevelled related"/>
    <property type="match status" value="1"/>
</dbReference>
<dbReference type="SUPFAM" id="SSF54236">
    <property type="entry name" value="Ubiquitin-like"/>
    <property type="match status" value="1"/>
</dbReference>
<dbReference type="GO" id="GO:0048598">
    <property type="term" value="P:embryonic morphogenesis"/>
    <property type="evidence" value="ECO:0007669"/>
    <property type="project" value="UniProtKB-ARBA"/>
</dbReference>
<accession>A0A814IRD8</accession>
<keyword evidence="6 8" id="KW-0879">Wnt signaling pathway</keyword>
<evidence type="ECO:0000256" key="6">
    <source>
        <dbReference type="ARBA" id="ARBA00022687"/>
    </source>
</evidence>
<dbReference type="SUPFAM" id="SSF54211">
    <property type="entry name" value="Ribosomal protein S5 domain 2-like"/>
    <property type="match status" value="1"/>
</dbReference>
<feature type="domain" description="DIX" evidence="12">
    <location>
        <begin position="279"/>
        <end position="363"/>
    </location>
</feature>
<dbReference type="Gene3D" id="2.30.42.10">
    <property type="match status" value="1"/>
</dbReference>
<dbReference type="InterPro" id="IPR029071">
    <property type="entry name" value="Ubiquitin-like_domsf"/>
</dbReference>
<dbReference type="GO" id="GO:0016020">
    <property type="term" value="C:membrane"/>
    <property type="evidence" value="ECO:0007669"/>
    <property type="project" value="UniProtKB-SubCell"/>
</dbReference>
<dbReference type="GO" id="GO:0048646">
    <property type="term" value="P:anatomical structure formation involved in morphogenesis"/>
    <property type="evidence" value="ECO:0007669"/>
    <property type="project" value="UniProtKB-ARBA"/>
</dbReference>
<dbReference type="Pfam" id="PF00595">
    <property type="entry name" value="PDZ"/>
    <property type="match status" value="1"/>
</dbReference>
<evidence type="ECO:0000256" key="8">
    <source>
        <dbReference type="PROSITE-ProRule" id="PRU00069"/>
    </source>
</evidence>
<keyword evidence="14" id="KW-1185">Reference proteome</keyword>
<dbReference type="Gene3D" id="2.40.240.130">
    <property type="match status" value="1"/>
</dbReference>
<evidence type="ECO:0000256" key="5">
    <source>
        <dbReference type="ARBA" id="ARBA00022490"/>
    </source>
</evidence>
<comment type="subcellular location">
    <subcellularLocation>
        <location evidence="2">Cytoplasm</location>
    </subcellularLocation>
    <subcellularLocation>
        <location evidence="1">Membrane</location>
    </subcellularLocation>
</comment>
<evidence type="ECO:0000313" key="13">
    <source>
        <dbReference type="EMBL" id="CAF1026998.1"/>
    </source>
</evidence>
<dbReference type="AlphaFoldDB" id="A0A814IRD8"/>
<dbReference type="InterPro" id="IPR001247">
    <property type="entry name" value="ExoRNase_PH_dom1"/>
</dbReference>
<dbReference type="InterPro" id="IPR036034">
    <property type="entry name" value="PDZ_sf"/>
</dbReference>
<dbReference type="GO" id="GO:0060070">
    <property type="term" value="P:canonical Wnt signaling pathway"/>
    <property type="evidence" value="ECO:0007669"/>
    <property type="project" value="TreeGrafter"/>
</dbReference>
<dbReference type="InterPro" id="IPR027408">
    <property type="entry name" value="PNPase/RNase_PH_dom_sf"/>
</dbReference>
<dbReference type="PROSITE" id="PS50841">
    <property type="entry name" value="DIX"/>
    <property type="match status" value="1"/>
</dbReference>
<dbReference type="InterPro" id="IPR001158">
    <property type="entry name" value="DIX"/>
</dbReference>
<evidence type="ECO:0000256" key="1">
    <source>
        <dbReference type="ARBA" id="ARBA00004370"/>
    </source>
</evidence>
<dbReference type="Gene3D" id="3.30.230.70">
    <property type="entry name" value="GHMP Kinase, N-terminal domain"/>
    <property type="match status" value="1"/>
</dbReference>
<organism evidence="13 14">
    <name type="scientific">Adineta ricciae</name>
    <name type="common">Rotifer</name>
    <dbReference type="NCBI Taxonomy" id="249248"/>
    <lineage>
        <taxon>Eukaryota</taxon>
        <taxon>Metazoa</taxon>
        <taxon>Spiralia</taxon>
        <taxon>Gnathifera</taxon>
        <taxon>Rotifera</taxon>
        <taxon>Eurotatoria</taxon>
        <taxon>Bdelloidea</taxon>
        <taxon>Adinetida</taxon>
        <taxon>Adinetidae</taxon>
        <taxon>Adineta</taxon>
    </lineage>
</organism>
<feature type="compositionally biased region" description="Low complexity" evidence="9">
    <location>
        <begin position="620"/>
        <end position="634"/>
    </location>
</feature>
<evidence type="ECO:0000256" key="2">
    <source>
        <dbReference type="ARBA" id="ARBA00004496"/>
    </source>
</evidence>
<feature type="compositionally biased region" description="Polar residues" evidence="9">
    <location>
        <begin position="390"/>
        <end position="408"/>
    </location>
</feature>
<dbReference type="InterPro" id="IPR038207">
    <property type="entry name" value="DIX_dom_sf"/>
</dbReference>
<dbReference type="SMART" id="SM00228">
    <property type="entry name" value="PDZ"/>
    <property type="match status" value="1"/>
</dbReference>